<name>A0A0Y0LT74_GHVS</name>
<protein>
    <submittedName>
        <fullName evidence="2">Uncharacterized protein</fullName>
    </submittedName>
</protein>
<organism evidence="2 3">
    <name type="scientific">Glossina hytrovirus (isolate Glossina pallidipes/Ethiopia/Seibersdorf/-)</name>
    <name type="common">GHV</name>
    <dbReference type="NCBI Taxonomy" id="379529"/>
    <lineage>
        <taxon>Viruses</taxon>
        <taxon>Viruses incertae sedis</taxon>
        <taxon>Naldaviricetes</taxon>
        <taxon>Lefavirales</taxon>
        <taxon>Hytrosaviridae</taxon>
        <taxon>Glossinavirus</taxon>
        <taxon>Glossinavirus glopallidipedis</taxon>
    </lineage>
</organism>
<dbReference type="EMBL" id="KU050077">
    <property type="protein sequence ID" value="AMB48758.1"/>
    <property type="molecule type" value="Genomic_DNA"/>
</dbReference>
<dbReference type="RefSeq" id="YP_001687086.1">
    <property type="nucleotide sequence ID" value="NC_010356.1"/>
</dbReference>
<evidence type="ECO:0000256" key="1">
    <source>
        <dbReference type="SAM" id="Coils"/>
    </source>
</evidence>
<evidence type="ECO:0000313" key="3">
    <source>
        <dbReference type="Proteomes" id="UP000282469"/>
    </source>
</evidence>
<dbReference type="Proteomes" id="UP000282469">
    <property type="component" value="Segment"/>
</dbReference>
<reference evidence="2 3" key="1">
    <citation type="journal article" date="2016" name="J. Gen. Virol.">
        <title>Comprehensive annotation of Glossina pallidipes salivary gland hypertrophy virus from Ethiopian tsetse flies: a proteogenomics approach.</title>
        <authorList>
            <person name="Abd-Alla A.M."/>
            <person name="Kariithi H.M."/>
            <person name="Cousserans F."/>
            <person name="Parker N.J."/>
            <person name="Ince I.A."/>
            <person name="Scully E.D."/>
            <person name="Boeren S."/>
            <person name="Geib S.M."/>
            <person name="Mekonnen S."/>
            <person name="Vlak J.M."/>
            <person name="Parker A.G."/>
            <person name="Vreysen M.J."/>
            <person name="Bergoin M."/>
        </authorList>
    </citation>
    <scope>NUCLEOTIDE SEQUENCE [LARGE SCALE GENOMIC DNA]</scope>
    <source>
        <strain evidence="2 3">Ethiopian</strain>
    </source>
</reference>
<feature type="coiled-coil region" evidence="1">
    <location>
        <begin position="91"/>
        <end position="118"/>
    </location>
</feature>
<evidence type="ECO:0000313" key="2">
    <source>
        <dbReference type="EMBL" id="AMB48758.1"/>
    </source>
</evidence>
<organismHost>
    <name type="scientific">Glossina</name>
    <name type="common">tsetse flies</name>
    <dbReference type="NCBI Taxonomy" id="7393"/>
</organismHost>
<proteinExistence type="predicted"/>
<keyword evidence="1" id="KW-0175">Coiled coil</keyword>
<accession>A0A0Y0LT74</accession>
<gene>
    <name evidence="2" type="ORF">GpSGHVEth154</name>
</gene>
<sequence>MNKHQNRYITFFKNSNGKNTVNCKVCKALIIIEHYEKHLICTHSILASNTCLWCFKINFKYFTSENIYAHMYNCMLACINLKNDELANRKRKRLSQIVDELTRKVARLESKVTEINEKIK</sequence>
<dbReference type="KEGG" id="vg:5950881"/>